<dbReference type="InterPro" id="IPR027806">
    <property type="entry name" value="HARBI1_dom"/>
</dbReference>
<comment type="cofactor">
    <cofactor evidence="1">
        <name>a divalent metal cation</name>
        <dbReference type="ChEBI" id="CHEBI:60240"/>
    </cofactor>
</comment>
<proteinExistence type="predicted"/>
<reference evidence="4 5" key="1">
    <citation type="journal article" date="2013" name="ISME J.">
        <title>A metabolic model for members of the genus Tetrasphaera involved in enhanced biological phosphorus removal.</title>
        <authorList>
            <person name="Kristiansen R."/>
            <person name="Nguyen H.T.T."/>
            <person name="Saunders A.M."/>
            <person name="Nielsen J.L."/>
            <person name="Wimmer R."/>
            <person name="Le V.Q."/>
            <person name="McIlroy S.J."/>
            <person name="Petrovski S."/>
            <person name="Seviour R.J."/>
            <person name="Calteau A."/>
            <person name="Nielsen K.L."/>
            <person name="Nielsen P.H."/>
        </authorList>
    </citation>
    <scope>NUCLEOTIDE SEQUENCE [LARGE SCALE GENOMIC DNA]</scope>
    <source>
        <strain evidence="4 5">T1-X7</strain>
    </source>
</reference>
<comment type="caution">
    <text evidence="4">The sequence shown here is derived from an EMBL/GenBank/DDBJ whole genome shotgun (WGS) entry which is preliminary data.</text>
</comment>
<organism evidence="4 5">
    <name type="scientific">Nostocoides japonicum T1-X7</name>
    <dbReference type="NCBI Taxonomy" id="1194083"/>
    <lineage>
        <taxon>Bacteria</taxon>
        <taxon>Bacillati</taxon>
        <taxon>Actinomycetota</taxon>
        <taxon>Actinomycetes</taxon>
        <taxon>Micrococcales</taxon>
        <taxon>Intrasporangiaceae</taxon>
        <taxon>Nostocoides</taxon>
    </lineage>
</organism>
<dbReference type="EMBL" id="CAJB01000249">
    <property type="protein sequence ID" value="CCH78700.1"/>
    <property type="molecule type" value="Genomic_DNA"/>
</dbReference>
<evidence type="ECO:0000313" key="4">
    <source>
        <dbReference type="EMBL" id="CCH78700.1"/>
    </source>
</evidence>
<dbReference type="AlphaFoldDB" id="A0A077M3J0"/>
<protein>
    <submittedName>
        <fullName evidence="4">Transposase</fullName>
    </submittedName>
</protein>
<dbReference type="STRING" id="1194083.BN12_3220002"/>
<dbReference type="RefSeq" id="WP_048555555.1">
    <property type="nucleotide sequence ID" value="NZ_HF570958.1"/>
</dbReference>
<evidence type="ECO:0000256" key="1">
    <source>
        <dbReference type="ARBA" id="ARBA00001968"/>
    </source>
</evidence>
<dbReference type="GO" id="GO:0046872">
    <property type="term" value="F:metal ion binding"/>
    <property type="evidence" value="ECO:0007669"/>
    <property type="project" value="UniProtKB-KW"/>
</dbReference>
<keyword evidence="2" id="KW-0479">Metal-binding</keyword>
<evidence type="ECO:0000256" key="2">
    <source>
        <dbReference type="ARBA" id="ARBA00022723"/>
    </source>
</evidence>
<dbReference type="Proteomes" id="UP000035721">
    <property type="component" value="Unassembled WGS sequence"/>
</dbReference>
<dbReference type="Pfam" id="PF13359">
    <property type="entry name" value="DDE_Tnp_4"/>
    <property type="match status" value="1"/>
</dbReference>
<sequence>MLSYRATLDVPTQTVARVSRWIQAHRHRVDARPWQRAATCWTQAVLVLRWLIDGTDIHLLARDAGVSQATGYRYLHEAIDVIAAQAPDLTEVLAQGRQAGWAFVALDGTLIESTRVNAKSAAGHDLWYSGKHHHHGGNIQVVTDPTGFPIWTSPVEPGSTHDITCARAHAFPALYPAAAAGLPTLTDKGYTGAGIGIHVPLKGANLSPENKASNLLITALRAPAERANALFKSGFNALRRITLCPWRIGHITAAALVILTMHRGR</sequence>
<dbReference type="OrthoDB" id="4540472at2"/>
<evidence type="ECO:0000313" key="5">
    <source>
        <dbReference type="Proteomes" id="UP000035721"/>
    </source>
</evidence>
<keyword evidence="5" id="KW-1185">Reference proteome</keyword>
<accession>A0A077M3J0</accession>
<gene>
    <name evidence="4" type="ORF">BN12_3220002</name>
</gene>
<evidence type="ECO:0000259" key="3">
    <source>
        <dbReference type="Pfam" id="PF13359"/>
    </source>
</evidence>
<name>A0A077M3J0_9MICO</name>
<feature type="domain" description="DDE Tnp4" evidence="3">
    <location>
        <begin position="106"/>
        <end position="258"/>
    </location>
</feature>